<dbReference type="GO" id="GO:0010468">
    <property type="term" value="P:regulation of gene expression"/>
    <property type="evidence" value="ECO:0007669"/>
    <property type="project" value="TreeGrafter"/>
</dbReference>
<feature type="domain" description="C2H2-type" evidence="11">
    <location>
        <begin position="444"/>
        <end position="471"/>
    </location>
</feature>
<dbReference type="SUPFAM" id="SSF57667">
    <property type="entry name" value="beta-beta-alpha zinc fingers"/>
    <property type="match status" value="3"/>
</dbReference>
<dbReference type="GO" id="GO:0003677">
    <property type="term" value="F:DNA binding"/>
    <property type="evidence" value="ECO:0007669"/>
    <property type="project" value="UniProtKB-KW"/>
</dbReference>
<dbReference type="AlphaFoldDB" id="A0A8D8SHB1"/>
<dbReference type="Gene3D" id="3.30.160.60">
    <property type="entry name" value="Classic Zinc Finger"/>
    <property type="match status" value="5"/>
</dbReference>
<evidence type="ECO:0000256" key="1">
    <source>
        <dbReference type="ARBA" id="ARBA00004123"/>
    </source>
</evidence>
<evidence type="ECO:0000256" key="9">
    <source>
        <dbReference type="PROSITE-ProRule" id="PRU00042"/>
    </source>
</evidence>
<dbReference type="PROSITE" id="PS00028">
    <property type="entry name" value="ZINC_FINGER_C2H2_1"/>
    <property type="match status" value="5"/>
</dbReference>
<evidence type="ECO:0000256" key="3">
    <source>
        <dbReference type="ARBA" id="ARBA00022737"/>
    </source>
</evidence>
<evidence type="ECO:0000256" key="4">
    <source>
        <dbReference type="ARBA" id="ARBA00022771"/>
    </source>
</evidence>
<evidence type="ECO:0000256" key="5">
    <source>
        <dbReference type="ARBA" id="ARBA00022833"/>
    </source>
</evidence>
<dbReference type="SMART" id="SM00355">
    <property type="entry name" value="ZnF_C2H2"/>
    <property type="match status" value="5"/>
</dbReference>
<accession>A0A8D8SHB1</accession>
<feature type="compositionally biased region" description="Polar residues" evidence="10">
    <location>
        <begin position="426"/>
        <end position="436"/>
    </location>
</feature>
<dbReference type="InterPro" id="IPR036236">
    <property type="entry name" value="Znf_C2H2_sf"/>
</dbReference>
<name>A0A8D8SHB1_9HEMI</name>
<keyword evidence="6" id="KW-0238">DNA-binding</keyword>
<evidence type="ECO:0000256" key="8">
    <source>
        <dbReference type="ARBA" id="ARBA00068876"/>
    </source>
</evidence>
<dbReference type="FunFam" id="3.30.160.60:FF:000446">
    <property type="entry name" value="Zinc finger protein"/>
    <property type="match status" value="1"/>
</dbReference>
<sequence>MDSSSMLTLDCQTSEYFPSEDCHVLPSQDGELYQVECHAKDNENNADESVEVVEVGLDLLDGEDSNNVHNDSEDTMDAFETDNMNPDALLIDESPITTLENFKLEVPPNEEEDPIIHSYNQISNEEILENYTGNTTEPTNQDYTDTVIEHHNNNEHRIQNDIILTEDTSQEYIIAEASIEDTIESSYDNTEASIEDYKDSIQYKTEVANKERIITEDRNEEFIIAEDTNEEYIATEESSVPESYHISTNEIPVQDYNFAIDTNTGVQNYVFCVDDRHDSAVVSGDNGDIVYETDDQTVLHQNYEDGAEDDNILEVVINEEESSSDQVQLNTELTEEETLLNIDESWIEEEEIEANDPSSESYNEEQINEMISRTRKPGRKKRRRPNIEEGDDDFKDIRNLKNILGEELSRIESLSTFRTELRGTRQKNTVSNKTRPSSPPPGSYQCSECGKHFTRKFSLNAHLSVHFGMSNYKCPLCDKYFIQMCHLKDHIRAHGGLTPFGCSYCEKRFTRQSDLKRHLQQHMGVKYSCDICSKMFTSQHGLRYHLKAHKGLKPYVCEICNKAYALRTSLLSHAKTHHSTTTGPSSDYSTLVQNALSSSSPSTTKNSLGSRENSHSLRENYHTVQENSLIVRENPIASSFHHSIFQQLELVDQEQEGSENPTSVNYIEYRRTPSPRLEGEEEESDPLGFAEEEVMDVMVKEEVVVEEVEEEDLVDVIGEEIEI</sequence>
<proteinExistence type="predicted"/>
<keyword evidence="3" id="KW-0677">Repeat</keyword>
<dbReference type="GO" id="GO:0008270">
    <property type="term" value="F:zinc ion binding"/>
    <property type="evidence" value="ECO:0007669"/>
    <property type="project" value="UniProtKB-KW"/>
</dbReference>
<protein>
    <recommendedName>
        <fullName evidence="8">Zinc finger protein 865</fullName>
    </recommendedName>
</protein>
<feature type="domain" description="C2H2-type" evidence="11">
    <location>
        <begin position="472"/>
        <end position="499"/>
    </location>
</feature>
<evidence type="ECO:0000256" key="10">
    <source>
        <dbReference type="SAM" id="MobiDB-lite"/>
    </source>
</evidence>
<feature type="region of interest" description="Disordered" evidence="10">
    <location>
        <begin position="576"/>
        <end position="619"/>
    </location>
</feature>
<keyword evidence="4 9" id="KW-0863">Zinc-finger</keyword>
<dbReference type="Pfam" id="PF13894">
    <property type="entry name" value="zf-C2H2_4"/>
    <property type="match status" value="1"/>
</dbReference>
<dbReference type="PROSITE" id="PS50157">
    <property type="entry name" value="ZINC_FINGER_C2H2_2"/>
    <property type="match status" value="5"/>
</dbReference>
<evidence type="ECO:0000256" key="7">
    <source>
        <dbReference type="ARBA" id="ARBA00023242"/>
    </source>
</evidence>
<keyword evidence="7" id="KW-0539">Nucleus</keyword>
<dbReference type="EMBL" id="HBUF01222103">
    <property type="protein sequence ID" value="CAG6669835.1"/>
    <property type="molecule type" value="Transcribed_RNA"/>
</dbReference>
<feature type="compositionally biased region" description="Polar residues" evidence="10">
    <location>
        <begin position="579"/>
        <end position="595"/>
    </location>
</feature>
<feature type="compositionally biased region" description="Basic residues" evidence="10">
    <location>
        <begin position="373"/>
        <end position="384"/>
    </location>
</feature>
<dbReference type="GO" id="GO:0005634">
    <property type="term" value="C:nucleus"/>
    <property type="evidence" value="ECO:0007669"/>
    <property type="project" value="UniProtKB-SubCell"/>
</dbReference>
<dbReference type="Pfam" id="PF00096">
    <property type="entry name" value="zf-C2H2"/>
    <property type="match status" value="4"/>
</dbReference>
<reference evidence="12" key="1">
    <citation type="submission" date="2021-05" db="EMBL/GenBank/DDBJ databases">
        <authorList>
            <person name="Alioto T."/>
            <person name="Alioto T."/>
            <person name="Gomez Garrido J."/>
        </authorList>
    </citation>
    <scope>NUCLEOTIDE SEQUENCE</scope>
</reference>
<dbReference type="FunFam" id="3.30.160.60:FF:000145">
    <property type="entry name" value="Zinc finger protein 574"/>
    <property type="match status" value="1"/>
</dbReference>
<evidence type="ECO:0000256" key="6">
    <source>
        <dbReference type="ARBA" id="ARBA00023125"/>
    </source>
</evidence>
<keyword evidence="2" id="KW-0479">Metal-binding</keyword>
<feature type="compositionally biased region" description="Low complexity" evidence="10">
    <location>
        <begin position="596"/>
        <end position="610"/>
    </location>
</feature>
<keyword evidence="5" id="KW-0862">Zinc</keyword>
<dbReference type="PANTHER" id="PTHR16515">
    <property type="entry name" value="PR DOMAIN ZINC FINGER PROTEIN"/>
    <property type="match status" value="1"/>
</dbReference>
<dbReference type="FunFam" id="3.30.160.60:FF:000100">
    <property type="entry name" value="Zinc finger 45-like"/>
    <property type="match status" value="1"/>
</dbReference>
<evidence type="ECO:0000256" key="2">
    <source>
        <dbReference type="ARBA" id="ARBA00022723"/>
    </source>
</evidence>
<dbReference type="InterPro" id="IPR050331">
    <property type="entry name" value="Zinc_finger"/>
</dbReference>
<evidence type="ECO:0000313" key="12">
    <source>
        <dbReference type="EMBL" id="CAG6669835.1"/>
    </source>
</evidence>
<feature type="region of interest" description="Disordered" evidence="10">
    <location>
        <begin position="423"/>
        <end position="443"/>
    </location>
</feature>
<feature type="domain" description="C2H2-type" evidence="11">
    <location>
        <begin position="555"/>
        <end position="582"/>
    </location>
</feature>
<dbReference type="PANTHER" id="PTHR16515:SF49">
    <property type="entry name" value="GASTRULA ZINC FINGER PROTEIN XLCGF49.1-LIKE-RELATED"/>
    <property type="match status" value="1"/>
</dbReference>
<dbReference type="InterPro" id="IPR013087">
    <property type="entry name" value="Znf_C2H2_type"/>
</dbReference>
<feature type="domain" description="C2H2-type" evidence="11">
    <location>
        <begin position="527"/>
        <end position="554"/>
    </location>
</feature>
<evidence type="ECO:0000259" key="11">
    <source>
        <dbReference type="PROSITE" id="PS50157"/>
    </source>
</evidence>
<organism evidence="12">
    <name type="scientific">Cacopsylla melanoneura</name>
    <dbReference type="NCBI Taxonomy" id="428564"/>
    <lineage>
        <taxon>Eukaryota</taxon>
        <taxon>Metazoa</taxon>
        <taxon>Ecdysozoa</taxon>
        <taxon>Arthropoda</taxon>
        <taxon>Hexapoda</taxon>
        <taxon>Insecta</taxon>
        <taxon>Pterygota</taxon>
        <taxon>Neoptera</taxon>
        <taxon>Paraneoptera</taxon>
        <taxon>Hemiptera</taxon>
        <taxon>Sternorrhyncha</taxon>
        <taxon>Psylloidea</taxon>
        <taxon>Psyllidae</taxon>
        <taxon>Psyllinae</taxon>
        <taxon>Cacopsylla</taxon>
    </lineage>
</organism>
<comment type="subcellular location">
    <subcellularLocation>
        <location evidence="1">Nucleus</location>
    </subcellularLocation>
</comment>
<feature type="region of interest" description="Disordered" evidence="10">
    <location>
        <begin position="346"/>
        <end position="393"/>
    </location>
</feature>
<feature type="domain" description="C2H2-type" evidence="11">
    <location>
        <begin position="500"/>
        <end position="527"/>
    </location>
</feature>